<protein>
    <recommendedName>
        <fullName evidence="4">very-long-chain (3R)-3-hydroxyacyl-CoA dehydratase</fullName>
        <ecNumber evidence="4">4.2.1.134</ecNumber>
    </recommendedName>
</protein>
<comment type="subcellular location">
    <subcellularLocation>
        <location evidence="1">Membrane</location>
        <topology evidence="1">Multi-pass membrane protein</topology>
    </subcellularLocation>
</comment>
<evidence type="ECO:0000313" key="16">
    <source>
        <dbReference type="Proteomes" id="UP001162131"/>
    </source>
</evidence>
<evidence type="ECO:0000256" key="8">
    <source>
        <dbReference type="ARBA" id="ARBA00022989"/>
    </source>
</evidence>
<feature type="transmembrane region" description="Helical" evidence="14">
    <location>
        <begin position="176"/>
        <end position="198"/>
    </location>
</feature>
<keyword evidence="12" id="KW-0456">Lyase</keyword>
<feature type="transmembrane region" description="Helical" evidence="14">
    <location>
        <begin position="12"/>
        <end position="35"/>
    </location>
</feature>
<dbReference type="AlphaFoldDB" id="A0AAU9K3U4"/>
<evidence type="ECO:0000256" key="11">
    <source>
        <dbReference type="ARBA" id="ARBA00023160"/>
    </source>
</evidence>
<dbReference type="GO" id="GO:0030148">
    <property type="term" value="P:sphingolipid biosynthetic process"/>
    <property type="evidence" value="ECO:0007669"/>
    <property type="project" value="TreeGrafter"/>
</dbReference>
<evidence type="ECO:0000256" key="6">
    <source>
        <dbReference type="ARBA" id="ARBA00022692"/>
    </source>
</evidence>
<keyword evidence="10 14" id="KW-0472">Membrane</keyword>
<accession>A0AAU9K3U4</accession>
<proteinExistence type="inferred from homology"/>
<evidence type="ECO:0000256" key="3">
    <source>
        <dbReference type="ARBA" id="ARBA00007811"/>
    </source>
</evidence>
<dbReference type="PANTHER" id="PTHR11035:SF3">
    <property type="entry name" value="VERY-LONG-CHAIN (3R)-3-HYDROXYACYL-COA DEHYDRATASE"/>
    <property type="match status" value="1"/>
</dbReference>
<keyword evidence="5" id="KW-0444">Lipid biosynthesis</keyword>
<evidence type="ECO:0000256" key="9">
    <source>
        <dbReference type="ARBA" id="ARBA00023098"/>
    </source>
</evidence>
<comment type="similarity">
    <text evidence="3">Belongs to the very long-chain fatty acids dehydratase HACD family.</text>
</comment>
<keyword evidence="7" id="KW-0276">Fatty acid metabolism</keyword>
<evidence type="ECO:0000256" key="2">
    <source>
        <dbReference type="ARBA" id="ARBA00005194"/>
    </source>
</evidence>
<evidence type="ECO:0000256" key="13">
    <source>
        <dbReference type="ARBA" id="ARBA00036671"/>
    </source>
</evidence>
<evidence type="ECO:0000256" key="7">
    <source>
        <dbReference type="ARBA" id="ARBA00022832"/>
    </source>
</evidence>
<evidence type="ECO:0000256" key="4">
    <source>
        <dbReference type="ARBA" id="ARBA00013122"/>
    </source>
</evidence>
<organism evidence="15 16">
    <name type="scientific">Blepharisma stoltei</name>
    <dbReference type="NCBI Taxonomy" id="1481888"/>
    <lineage>
        <taxon>Eukaryota</taxon>
        <taxon>Sar</taxon>
        <taxon>Alveolata</taxon>
        <taxon>Ciliophora</taxon>
        <taxon>Postciliodesmatophora</taxon>
        <taxon>Heterotrichea</taxon>
        <taxon>Heterotrichida</taxon>
        <taxon>Blepharismidae</taxon>
        <taxon>Blepharisma</taxon>
    </lineage>
</organism>
<comment type="caution">
    <text evidence="15">The sequence shown here is derived from an EMBL/GenBank/DDBJ whole genome shotgun (WGS) entry which is preliminary data.</text>
</comment>
<feature type="transmembrane region" description="Helical" evidence="14">
    <location>
        <begin position="41"/>
        <end position="59"/>
    </location>
</feature>
<dbReference type="PANTHER" id="PTHR11035">
    <property type="entry name" value="VERY-LONG-CHAIN (3R)-3-HYDROXYACYL-COA DEHYDRATASE"/>
    <property type="match status" value="1"/>
</dbReference>
<dbReference type="GO" id="GO:0030497">
    <property type="term" value="P:fatty acid elongation"/>
    <property type="evidence" value="ECO:0007669"/>
    <property type="project" value="TreeGrafter"/>
</dbReference>
<comment type="pathway">
    <text evidence="2">Lipid metabolism; fatty acid biosynthesis.</text>
</comment>
<evidence type="ECO:0000256" key="10">
    <source>
        <dbReference type="ARBA" id="ARBA00023136"/>
    </source>
</evidence>
<sequence length="210" mass="24196">MGLYLAAYNGIQFLGWFLILCFAVVTSLGGLQVYMDPNLRILVLVFQNLMAIEILHSALRISSSPLFPTFIQVFSRLGVVWGALELEPTTKWTASLLIAWGCAESIRYSNYFYASLDLKQPKFMVWLRYSGFIVLYPIGVFSELMCLYSALPVIEKCCPRVYSISMPNPYNFSFDFLIFVKYFVPLFYAAGFPFLYGYMLTQRKRKLKTE</sequence>
<evidence type="ECO:0000256" key="1">
    <source>
        <dbReference type="ARBA" id="ARBA00004141"/>
    </source>
</evidence>
<keyword evidence="8 14" id="KW-1133">Transmembrane helix</keyword>
<dbReference type="EC" id="4.2.1.134" evidence="4"/>
<name>A0AAU9K3U4_9CILI</name>
<dbReference type="Proteomes" id="UP001162131">
    <property type="component" value="Unassembled WGS sequence"/>
</dbReference>
<dbReference type="InterPro" id="IPR007482">
    <property type="entry name" value="Tyr_Pase-like_PTPLA"/>
</dbReference>
<dbReference type="GO" id="GO:0102158">
    <property type="term" value="F:very-long-chain (3R)-3-hydroxyacyl-CoA dehydratase activity"/>
    <property type="evidence" value="ECO:0007669"/>
    <property type="project" value="UniProtKB-EC"/>
</dbReference>
<keyword evidence="9" id="KW-0443">Lipid metabolism</keyword>
<dbReference type="GO" id="GO:0042761">
    <property type="term" value="P:very long-chain fatty acid biosynthetic process"/>
    <property type="evidence" value="ECO:0007669"/>
    <property type="project" value="TreeGrafter"/>
</dbReference>
<gene>
    <name evidence="15" type="ORF">BSTOLATCC_MIC57187</name>
</gene>
<evidence type="ECO:0000256" key="14">
    <source>
        <dbReference type="SAM" id="Phobius"/>
    </source>
</evidence>
<reference evidence="15" key="1">
    <citation type="submission" date="2021-09" db="EMBL/GenBank/DDBJ databases">
        <authorList>
            <consortium name="AG Swart"/>
            <person name="Singh M."/>
            <person name="Singh A."/>
            <person name="Seah K."/>
            <person name="Emmerich C."/>
        </authorList>
    </citation>
    <scope>NUCLEOTIDE SEQUENCE</scope>
    <source>
        <strain evidence="15">ATCC30299</strain>
    </source>
</reference>
<evidence type="ECO:0000256" key="12">
    <source>
        <dbReference type="ARBA" id="ARBA00023239"/>
    </source>
</evidence>
<keyword evidence="16" id="KW-1185">Reference proteome</keyword>
<evidence type="ECO:0000256" key="5">
    <source>
        <dbReference type="ARBA" id="ARBA00022516"/>
    </source>
</evidence>
<dbReference type="EMBL" id="CAJZBQ010000055">
    <property type="protein sequence ID" value="CAG9332901.1"/>
    <property type="molecule type" value="Genomic_DNA"/>
</dbReference>
<keyword evidence="11" id="KW-0275">Fatty acid biosynthesis</keyword>
<feature type="transmembrane region" description="Helical" evidence="14">
    <location>
        <begin position="126"/>
        <end position="151"/>
    </location>
</feature>
<keyword evidence="6 14" id="KW-0812">Transmembrane</keyword>
<dbReference type="GO" id="GO:0005789">
    <property type="term" value="C:endoplasmic reticulum membrane"/>
    <property type="evidence" value="ECO:0007669"/>
    <property type="project" value="TreeGrafter"/>
</dbReference>
<dbReference type="Pfam" id="PF04387">
    <property type="entry name" value="PTPLA"/>
    <property type="match status" value="1"/>
</dbReference>
<evidence type="ECO:0000313" key="15">
    <source>
        <dbReference type="EMBL" id="CAG9332901.1"/>
    </source>
</evidence>
<comment type="catalytic activity">
    <reaction evidence="13">
        <text>a very-long-chain (3R)-3-hydroxyacyl-CoA = a very-long-chain (2E)-enoyl-CoA + H2O</text>
        <dbReference type="Rhea" id="RHEA:45812"/>
        <dbReference type="ChEBI" id="CHEBI:15377"/>
        <dbReference type="ChEBI" id="CHEBI:83728"/>
        <dbReference type="ChEBI" id="CHEBI:85440"/>
        <dbReference type="EC" id="4.2.1.134"/>
    </reaction>
</comment>